<gene>
    <name evidence="1" type="ORF">BEI_0080</name>
</gene>
<reference evidence="1 2" key="1">
    <citation type="journal article" date="2017" name="Sci. Rep.">
        <title>Revealing the Saline Adaptation Strategies of the Halophilic Bacterium Halomonas beimenensis through High-throughput Omics and Transposon Mutagenesis Approaches.</title>
        <authorList>
            <person name="Chen Y.H."/>
            <person name="Lin S.S."/>
            <person name="Shyu Y.T."/>
        </authorList>
    </citation>
    <scope>NUCLEOTIDE SEQUENCE [LARGE SCALE GENOMIC DNA]</scope>
    <source>
        <strain evidence="1 2">NTU-111</strain>
    </source>
</reference>
<dbReference type="KEGG" id="hbe:BEI_0080"/>
<protein>
    <submittedName>
        <fullName evidence="1">Uncharacterized protein</fullName>
    </submittedName>
</protein>
<name>A0A291P2F2_9GAMM</name>
<dbReference type="EMBL" id="CP021435">
    <property type="protein sequence ID" value="ATJ81067.1"/>
    <property type="molecule type" value="Genomic_DNA"/>
</dbReference>
<evidence type="ECO:0000313" key="1">
    <source>
        <dbReference type="EMBL" id="ATJ81067.1"/>
    </source>
</evidence>
<keyword evidence="2" id="KW-1185">Reference proteome</keyword>
<dbReference type="Proteomes" id="UP000219993">
    <property type="component" value="Chromosome"/>
</dbReference>
<evidence type="ECO:0000313" key="2">
    <source>
        <dbReference type="Proteomes" id="UP000219993"/>
    </source>
</evidence>
<organism evidence="1 2">
    <name type="scientific">Halomonas beimenensis</name>
    <dbReference type="NCBI Taxonomy" id="475662"/>
    <lineage>
        <taxon>Bacteria</taxon>
        <taxon>Pseudomonadati</taxon>
        <taxon>Pseudomonadota</taxon>
        <taxon>Gammaproteobacteria</taxon>
        <taxon>Oceanospirillales</taxon>
        <taxon>Halomonadaceae</taxon>
        <taxon>Halomonas</taxon>
    </lineage>
</organism>
<dbReference type="AlphaFoldDB" id="A0A291P2F2"/>
<proteinExistence type="predicted"/>
<accession>A0A291P2F2</accession>
<sequence length="49" mass="5445">MSAPVGLVAEPAAPSHLRYRIGTREPIRRPAPGDSLEPPQFKYKTLFLI</sequence>